<accession>A0ABP1AHC8</accession>
<dbReference type="InterPro" id="IPR021883">
    <property type="entry name" value="LPA1-like"/>
</dbReference>
<gene>
    <name evidence="2" type="ORF">CSSPJE1EN2_LOCUS4952</name>
</gene>
<feature type="transmembrane region" description="Helical" evidence="1">
    <location>
        <begin position="162"/>
        <end position="180"/>
    </location>
</feature>
<dbReference type="Proteomes" id="UP001497522">
    <property type="component" value="Chromosome 12"/>
</dbReference>
<dbReference type="PANTHER" id="PTHR35498:SF1">
    <property type="entry name" value="LOW PSII ACCUMULATION-LIKE PROTEIN"/>
    <property type="match status" value="1"/>
</dbReference>
<evidence type="ECO:0000313" key="3">
    <source>
        <dbReference type="Proteomes" id="UP001497522"/>
    </source>
</evidence>
<proteinExistence type="predicted"/>
<organism evidence="2 3">
    <name type="scientific">Sphagnum jensenii</name>
    <dbReference type="NCBI Taxonomy" id="128206"/>
    <lineage>
        <taxon>Eukaryota</taxon>
        <taxon>Viridiplantae</taxon>
        <taxon>Streptophyta</taxon>
        <taxon>Embryophyta</taxon>
        <taxon>Bryophyta</taxon>
        <taxon>Sphagnophytina</taxon>
        <taxon>Sphagnopsida</taxon>
        <taxon>Sphagnales</taxon>
        <taxon>Sphagnaceae</taxon>
        <taxon>Sphagnum</taxon>
    </lineage>
</organism>
<name>A0ABP1AHC8_9BRYO</name>
<sequence length="368" mass="39428">MGSLSRVVCWECVGSCSQLQQHKSNYALTSTSAPAAAAAAAVASKLRVEEVGDCNGLLLCLRRRRRRSGEGNRKGILLRYGSSNNSIVICKGVGDGGNGSPPRPEYSSDAKIRSEVIAPFRSFRMFFYGAFIASGSIGGLIAVIRLIGALNHAPGAEAPIEIAKGLGIDLAAVIIFALLYRSDAKAREIALAKLSREEDLANLRLQLDNKKVVTLAQLRGISRIVILAGPGPYIEEALKQSEPFKAALLERGVLLAPYATDGATLTVDSPAVAPIAVQAEHTDVKPGADAERKWIAKPIYTSEWGRWINEQKRLANVSMEKPVYISLRLDGRVRGSGVGIPSWRAMSLQLPPLKGMWGGALDGMDGRV</sequence>
<evidence type="ECO:0000256" key="1">
    <source>
        <dbReference type="SAM" id="Phobius"/>
    </source>
</evidence>
<evidence type="ECO:0008006" key="4">
    <source>
        <dbReference type="Google" id="ProtNLM"/>
    </source>
</evidence>
<feature type="transmembrane region" description="Helical" evidence="1">
    <location>
        <begin position="126"/>
        <end position="150"/>
    </location>
</feature>
<dbReference type="PANTHER" id="PTHR35498">
    <property type="entry name" value="PROTEIN LOW PSII ACCUMULATION 1, CHLOROPLASTIC"/>
    <property type="match status" value="1"/>
</dbReference>
<dbReference type="Pfam" id="PF11998">
    <property type="entry name" value="DUF3493"/>
    <property type="match status" value="1"/>
</dbReference>
<keyword evidence="1" id="KW-0472">Membrane</keyword>
<protein>
    <recommendedName>
        <fullName evidence="4">Protein LOW PSII ACCUMULATION 1, chloroplastic</fullName>
    </recommendedName>
</protein>
<dbReference type="EMBL" id="OZ023713">
    <property type="protein sequence ID" value="CAK9861957.1"/>
    <property type="molecule type" value="Genomic_DNA"/>
</dbReference>
<keyword evidence="1" id="KW-1133">Transmembrane helix</keyword>
<evidence type="ECO:0000313" key="2">
    <source>
        <dbReference type="EMBL" id="CAK9861957.1"/>
    </source>
</evidence>
<keyword evidence="3" id="KW-1185">Reference proteome</keyword>
<keyword evidence="1" id="KW-0812">Transmembrane</keyword>
<reference evidence="2" key="1">
    <citation type="submission" date="2024-03" db="EMBL/GenBank/DDBJ databases">
        <authorList>
            <consortium name="ELIXIR-Norway"/>
            <consortium name="Elixir Norway"/>
        </authorList>
    </citation>
    <scope>NUCLEOTIDE SEQUENCE</scope>
</reference>